<dbReference type="InterPro" id="IPR009912">
    <property type="entry name" value="DUF1451"/>
</dbReference>
<dbReference type="AlphaFoldDB" id="A0AAV2VX34"/>
<dbReference type="EMBL" id="CAOF01000174">
    <property type="protein sequence ID" value="CCO49166.1"/>
    <property type="molecule type" value="Genomic_DNA"/>
</dbReference>
<comment type="caution">
    <text evidence="1">The sequence shown here is derived from an EMBL/GenBank/DDBJ whole genome shotgun (WGS) entry which is preliminary data.</text>
</comment>
<dbReference type="Pfam" id="PF07295">
    <property type="entry name" value="DUF1451"/>
    <property type="match status" value="1"/>
</dbReference>
<gene>
    <name evidence="1" type="ORF">VIBNISOn1_790093</name>
</gene>
<sequence>MPEHKARYEAFFEEVVDTLKHTPEELERVLETSTEVMSAASDMTKDELSLVSAYVRSDLNEFAQNYQHSKETFPDSPFYRLIADSVWEGLLDITDRTKVEWQELFMDLEHKGLYQTGEVIGLGYLVCDKCGHKTYFNHATVIPPCQKCAYTGFTRQALKP</sequence>
<accession>A0AAV2VX34</accession>
<protein>
    <submittedName>
        <fullName evidence="1">Alpha helical protein</fullName>
    </submittedName>
</protein>
<dbReference type="RefSeq" id="WP_022613390.1">
    <property type="nucleotide sequence ID" value="NZ_LK391965.1"/>
</dbReference>
<evidence type="ECO:0000313" key="1">
    <source>
        <dbReference type="EMBL" id="CCO49166.1"/>
    </source>
</evidence>
<dbReference type="Proteomes" id="UP000018211">
    <property type="component" value="Unassembled WGS sequence"/>
</dbReference>
<evidence type="ECO:0000313" key="2">
    <source>
        <dbReference type="Proteomes" id="UP000018211"/>
    </source>
</evidence>
<dbReference type="NCBIfam" id="NF008261">
    <property type="entry name" value="PRK11032.1"/>
    <property type="match status" value="1"/>
</dbReference>
<name>A0AAV2VX34_9VIBR</name>
<proteinExistence type="predicted"/>
<reference evidence="1 2" key="1">
    <citation type="journal article" date="2013" name="ISME J.">
        <title>Comparative genomics of pathogenic lineages of Vibrio nigripulchritudo identifies virulence-associated traits.</title>
        <authorList>
            <person name="Goudenege D."/>
            <person name="Labreuche Y."/>
            <person name="Krin E."/>
            <person name="Ansquer D."/>
            <person name="Mangenot S."/>
            <person name="Calteau A."/>
            <person name="Medigue C."/>
            <person name="Mazel D."/>
            <person name="Polz M.F."/>
            <person name="Le Roux F."/>
        </authorList>
    </citation>
    <scope>NUCLEOTIDE SEQUENCE [LARGE SCALE GENOMIC DNA]</scope>
    <source>
        <strain evidence="1 2">SOn1</strain>
    </source>
</reference>
<organism evidence="1 2">
    <name type="scientific">Vibrio nigripulchritudo SOn1</name>
    <dbReference type="NCBI Taxonomy" id="1238450"/>
    <lineage>
        <taxon>Bacteria</taxon>
        <taxon>Pseudomonadati</taxon>
        <taxon>Pseudomonadota</taxon>
        <taxon>Gammaproteobacteria</taxon>
        <taxon>Vibrionales</taxon>
        <taxon>Vibrionaceae</taxon>
        <taxon>Vibrio</taxon>
    </lineage>
</organism>